<reference evidence="2" key="1">
    <citation type="journal article" date="2019" name="Int. J. Syst. Evol. Microbiol.">
        <title>The Global Catalogue of Microorganisms (GCM) 10K type strain sequencing project: providing services to taxonomists for standard genome sequencing and annotation.</title>
        <authorList>
            <consortium name="The Broad Institute Genomics Platform"/>
            <consortium name="The Broad Institute Genome Sequencing Center for Infectious Disease"/>
            <person name="Wu L."/>
            <person name="Ma J."/>
        </authorList>
    </citation>
    <scope>NUCLEOTIDE SEQUENCE [LARGE SCALE GENOMIC DNA]</scope>
    <source>
        <strain evidence="2">CGMCC 1.15461</strain>
    </source>
</reference>
<keyword evidence="2" id="KW-1185">Reference proteome</keyword>
<evidence type="ECO:0000313" key="2">
    <source>
        <dbReference type="Proteomes" id="UP000615760"/>
    </source>
</evidence>
<evidence type="ECO:0000313" key="1">
    <source>
        <dbReference type="EMBL" id="GGB82780.1"/>
    </source>
</evidence>
<gene>
    <name evidence="1" type="ORF">GCM10007424_23520</name>
</gene>
<dbReference type="Proteomes" id="UP000615760">
    <property type="component" value="Unassembled WGS sequence"/>
</dbReference>
<organism evidence="1 2">
    <name type="scientific">Flavobacterium suaedae</name>
    <dbReference type="NCBI Taxonomy" id="1767027"/>
    <lineage>
        <taxon>Bacteria</taxon>
        <taxon>Pseudomonadati</taxon>
        <taxon>Bacteroidota</taxon>
        <taxon>Flavobacteriia</taxon>
        <taxon>Flavobacteriales</taxon>
        <taxon>Flavobacteriaceae</taxon>
        <taxon>Flavobacterium</taxon>
    </lineage>
</organism>
<sequence length="115" mass="13492">MKVELKLKPGNLWYLSSVLEPLTNITNSDFVQKTHDQRTITSILIPVADVFTKKYKNITRKSNLFDAAKKYKVSLLYHECNALNLFLAEAWKQETDDYRKLQAHTIMLQMDKHFT</sequence>
<accession>A0ABQ1K0X1</accession>
<proteinExistence type="predicted"/>
<name>A0ABQ1K0X1_9FLAO</name>
<dbReference type="RefSeq" id="WP_188621498.1">
    <property type="nucleotide sequence ID" value="NZ_BMJE01000006.1"/>
</dbReference>
<dbReference type="EMBL" id="BMJE01000006">
    <property type="protein sequence ID" value="GGB82780.1"/>
    <property type="molecule type" value="Genomic_DNA"/>
</dbReference>
<comment type="caution">
    <text evidence="1">The sequence shown here is derived from an EMBL/GenBank/DDBJ whole genome shotgun (WGS) entry which is preliminary data.</text>
</comment>
<protein>
    <submittedName>
        <fullName evidence="1">Uncharacterized protein</fullName>
    </submittedName>
</protein>